<dbReference type="EMBL" id="WBVQ01000003">
    <property type="protein sequence ID" value="KAB2815118.1"/>
    <property type="molecule type" value="Genomic_DNA"/>
</dbReference>
<dbReference type="AlphaFoldDB" id="A0A6L3ZD26"/>
<feature type="transmembrane region" description="Helical" evidence="1">
    <location>
        <begin position="39"/>
        <end position="59"/>
    </location>
</feature>
<dbReference type="Proteomes" id="UP000484164">
    <property type="component" value="Unassembled WGS sequence"/>
</dbReference>
<name>A0A6L3ZD26_9FLAO</name>
<dbReference type="RefSeq" id="WP_151694156.1">
    <property type="nucleotide sequence ID" value="NZ_BMGX01000001.1"/>
</dbReference>
<keyword evidence="3" id="KW-1185">Reference proteome</keyword>
<evidence type="ECO:0000256" key="1">
    <source>
        <dbReference type="SAM" id="Phobius"/>
    </source>
</evidence>
<evidence type="ECO:0000313" key="2">
    <source>
        <dbReference type="EMBL" id="KAB2815118.1"/>
    </source>
</evidence>
<comment type="caution">
    <text evidence="2">The sequence shown here is derived from an EMBL/GenBank/DDBJ whole genome shotgun (WGS) entry which is preliminary data.</text>
</comment>
<protein>
    <submittedName>
        <fullName evidence="2">Uncharacterized protein</fullName>
    </submittedName>
</protein>
<feature type="transmembrane region" description="Helical" evidence="1">
    <location>
        <begin position="12"/>
        <end position="33"/>
    </location>
</feature>
<accession>A0A6L3ZD26</accession>
<evidence type="ECO:0000313" key="3">
    <source>
        <dbReference type="Proteomes" id="UP000484164"/>
    </source>
</evidence>
<gene>
    <name evidence="2" type="ORF">F8C82_13530</name>
</gene>
<keyword evidence="1" id="KW-0812">Transmembrane</keyword>
<sequence>MKISNSNIRVHFWIVLGALLLISLMDFILARMSGAWSEWFWGYVFAINIALIALVYTLFGRPIFRFNEKGDVLEIRNGLALGKWFEKRILVNRGNLMTFTIEKRNFRSYLILSILQQDGVRQRRFVISFLSTGKRERLRHHLQEMMKDKQEDKSNVHLFI</sequence>
<dbReference type="OrthoDB" id="9960180at2"/>
<organism evidence="2 3">
    <name type="scientific">Phaeocystidibacter marisrubri</name>
    <dbReference type="NCBI Taxonomy" id="1577780"/>
    <lineage>
        <taxon>Bacteria</taxon>
        <taxon>Pseudomonadati</taxon>
        <taxon>Bacteroidota</taxon>
        <taxon>Flavobacteriia</taxon>
        <taxon>Flavobacteriales</taxon>
        <taxon>Phaeocystidibacteraceae</taxon>
        <taxon>Phaeocystidibacter</taxon>
    </lineage>
</organism>
<keyword evidence="1" id="KW-0472">Membrane</keyword>
<reference evidence="2 3" key="1">
    <citation type="submission" date="2019-10" db="EMBL/GenBank/DDBJ databases">
        <title>Genome sequence of Phaeocystidibacter marisrubri JCM30614 (type strain).</title>
        <authorList>
            <person name="Bowman J.P."/>
        </authorList>
    </citation>
    <scope>NUCLEOTIDE SEQUENCE [LARGE SCALE GENOMIC DNA]</scope>
    <source>
        <strain evidence="2 3">JCM 30614</strain>
    </source>
</reference>
<keyword evidence="1" id="KW-1133">Transmembrane helix</keyword>
<proteinExistence type="predicted"/>